<organism evidence="4 5">
    <name type="scientific">Oceanipulchritudo coccoides</name>
    <dbReference type="NCBI Taxonomy" id="2706888"/>
    <lineage>
        <taxon>Bacteria</taxon>
        <taxon>Pseudomonadati</taxon>
        <taxon>Verrucomicrobiota</taxon>
        <taxon>Opitutia</taxon>
        <taxon>Puniceicoccales</taxon>
        <taxon>Oceanipulchritudinaceae</taxon>
        <taxon>Oceanipulchritudo</taxon>
    </lineage>
</organism>
<dbReference type="PANTHER" id="PTHR35303:SF5">
    <property type="entry name" value="OS02G0197800 PROTEIN"/>
    <property type="match status" value="1"/>
</dbReference>
<dbReference type="InterPro" id="IPR038492">
    <property type="entry name" value="GBBH-like_N_sf"/>
</dbReference>
<evidence type="ECO:0000256" key="1">
    <source>
        <dbReference type="ARBA" id="ARBA00022723"/>
    </source>
</evidence>
<keyword evidence="5" id="KW-1185">Reference proteome</keyword>
<evidence type="ECO:0000256" key="2">
    <source>
        <dbReference type="ARBA" id="ARBA00023004"/>
    </source>
</evidence>
<protein>
    <submittedName>
        <fullName evidence="4">DUF971 domain-containing protein</fullName>
    </submittedName>
</protein>
<proteinExistence type="predicted"/>
<keyword evidence="1" id="KW-0479">Metal-binding</keyword>
<evidence type="ECO:0000259" key="3">
    <source>
        <dbReference type="Pfam" id="PF06155"/>
    </source>
</evidence>
<dbReference type="Proteomes" id="UP000478417">
    <property type="component" value="Unassembled WGS sequence"/>
</dbReference>
<reference evidence="4 5" key="1">
    <citation type="submission" date="2020-02" db="EMBL/GenBank/DDBJ databases">
        <title>Albibacoteraceae fam. nov., the first described family within the subdivision 4 Verrucomicrobia.</title>
        <authorList>
            <person name="Xi F."/>
        </authorList>
    </citation>
    <scope>NUCLEOTIDE SEQUENCE [LARGE SCALE GENOMIC DNA]</scope>
    <source>
        <strain evidence="4 5">CK1056</strain>
    </source>
</reference>
<evidence type="ECO:0000313" key="4">
    <source>
        <dbReference type="EMBL" id="NDV60951.1"/>
    </source>
</evidence>
<accession>A0A6B2LWX7</accession>
<dbReference type="Pfam" id="PF06155">
    <property type="entry name" value="GBBH-like_N"/>
    <property type="match status" value="1"/>
</dbReference>
<dbReference type="EMBL" id="JAAGNX010000001">
    <property type="protein sequence ID" value="NDV60951.1"/>
    <property type="molecule type" value="Genomic_DNA"/>
</dbReference>
<dbReference type="Gene3D" id="3.30.2020.30">
    <property type="match status" value="1"/>
</dbReference>
<dbReference type="GO" id="GO:0046872">
    <property type="term" value="F:metal ion binding"/>
    <property type="evidence" value="ECO:0007669"/>
    <property type="project" value="UniProtKB-KW"/>
</dbReference>
<sequence length="103" mass="11434">MAAIPPPEAISLIGDTVAIKWPDGQEDYFPMERLRALSPSADNIGEPDIFGNIHGADPRTEFPGVTVTDFELVGRYAVRFIFSDGHQTGLFSFEYLLELSKEM</sequence>
<comment type="caution">
    <text evidence="4">The sequence shown here is derived from an EMBL/GenBank/DDBJ whole genome shotgun (WGS) entry which is preliminary data.</text>
</comment>
<gene>
    <name evidence="4" type="ORF">G0Q06_00640</name>
</gene>
<keyword evidence="2" id="KW-0408">Iron</keyword>
<evidence type="ECO:0000313" key="5">
    <source>
        <dbReference type="Proteomes" id="UP000478417"/>
    </source>
</evidence>
<dbReference type="PANTHER" id="PTHR35303">
    <property type="entry name" value="OS02G0197800 PROTEIN"/>
    <property type="match status" value="1"/>
</dbReference>
<name>A0A6B2LWX7_9BACT</name>
<dbReference type="AlphaFoldDB" id="A0A6B2LWX7"/>
<dbReference type="RefSeq" id="WP_163961430.1">
    <property type="nucleotide sequence ID" value="NZ_JAAGNX010000001.1"/>
</dbReference>
<dbReference type="InterPro" id="IPR010376">
    <property type="entry name" value="GBBH-like_N"/>
</dbReference>
<feature type="domain" description="Gamma-butyrobetaine hydroxylase-like N-terminal" evidence="3">
    <location>
        <begin position="15"/>
        <end position="96"/>
    </location>
</feature>